<dbReference type="AlphaFoldDB" id="A0A1C3UYI3"/>
<dbReference type="Proteomes" id="UP000199205">
    <property type="component" value="Unassembled WGS sequence"/>
</dbReference>
<evidence type="ECO:0000313" key="2">
    <source>
        <dbReference type="EMBL" id="SCB20563.1"/>
    </source>
</evidence>
<dbReference type="RefSeq" id="WP_092573505.1">
    <property type="nucleotide sequence ID" value="NZ_FMAF01000003.1"/>
</dbReference>
<dbReference type="Pfam" id="PF10592">
    <property type="entry name" value="AIPR"/>
    <property type="match status" value="1"/>
</dbReference>
<protein>
    <submittedName>
        <fullName evidence="2">AIPR protein</fullName>
    </submittedName>
</protein>
<accession>A0A1C3UYI3</accession>
<organism evidence="2 3">
    <name type="scientific">Rhizobium lusitanum</name>
    <dbReference type="NCBI Taxonomy" id="293958"/>
    <lineage>
        <taxon>Bacteria</taxon>
        <taxon>Pseudomonadati</taxon>
        <taxon>Pseudomonadota</taxon>
        <taxon>Alphaproteobacteria</taxon>
        <taxon>Hyphomicrobiales</taxon>
        <taxon>Rhizobiaceae</taxon>
        <taxon>Rhizobium/Agrobacterium group</taxon>
        <taxon>Rhizobium</taxon>
    </lineage>
</organism>
<evidence type="ECO:0000259" key="1">
    <source>
        <dbReference type="Pfam" id="PF10592"/>
    </source>
</evidence>
<dbReference type="EMBL" id="FMAF01000003">
    <property type="protein sequence ID" value="SCB20563.1"/>
    <property type="molecule type" value="Genomic_DNA"/>
</dbReference>
<evidence type="ECO:0000313" key="3">
    <source>
        <dbReference type="Proteomes" id="UP000199205"/>
    </source>
</evidence>
<dbReference type="OrthoDB" id="9806213at2"/>
<name>A0A1C3UYI3_9HYPH</name>
<feature type="domain" description="Abortive phage infection protein C-terminal" evidence="1">
    <location>
        <begin position="48"/>
        <end position="330"/>
    </location>
</feature>
<proteinExistence type="predicted"/>
<gene>
    <name evidence="2" type="ORF">GA0061101_103577</name>
</gene>
<dbReference type="InterPro" id="IPR018891">
    <property type="entry name" value="AIPR_C"/>
</dbReference>
<reference evidence="2 3" key="1">
    <citation type="submission" date="2016-08" db="EMBL/GenBank/DDBJ databases">
        <authorList>
            <person name="Seilhamer J.J."/>
        </authorList>
    </citation>
    <scope>NUCLEOTIDE SEQUENCE [LARGE SCALE GENOMIC DNA]</scope>
    <source>
        <strain evidence="2 3">P1-7</strain>
    </source>
</reference>
<sequence>MTATPQNAFAFPYHTCRNISSPEDESSDRKVYAGHAPASSVLMLEDNENVREYLVDVQGKQKRSPTLVHQAIRKTLVDTPDIFSILNGGMVIVAKSAVVDDKAKMITLENPSIINGSQTQGELKRYFQKAAGNPEFTPSIRYEIIITRDENLVAEISIARNFQNDVRAISIAGRKGQLDELEEAIRRHFPDANLRKRETDLVTDEDDGFLDTEKVIQVIFALMPPEILKRIGGAGDQTELTNKAFSYSQKTRCLKLFQKIEADTSLEDVFDCLLDLAGPAWQLYEKWKSHQKFKGTRLRSIEREKGAVVSVPDGIIFPIIAAHSAFVSQDNNGRWAPRIPIAFNDEELIEAAAQAYTEIAGSSPQLMGKSKACYTTLHRITSIYARLSTKTADIFS</sequence>